<dbReference type="AlphaFoldDB" id="A0A3P7K2A4"/>
<feature type="region of interest" description="Disordered" evidence="1">
    <location>
        <begin position="220"/>
        <end position="290"/>
    </location>
</feature>
<protein>
    <submittedName>
        <fullName evidence="2">Uncharacterized protein</fullName>
    </submittedName>
</protein>
<keyword evidence="3" id="KW-1185">Reference proteome</keyword>
<evidence type="ECO:0000256" key="1">
    <source>
        <dbReference type="SAM" id="MobiDB-lite"/>
    </source>
</evidence>
<dbReference type="Proteomes" id="UP000270094">
    <property type="component" value="Unassembled WGS sequence"/>
</dbReference>
<dbReference type="EMBL" id="UYYB01000476">
    <property type="protein sequence ID" value="VDM65305.1"/>
    <property type="molecule type" value="Genomic_DNA"/>
</dbReference>
<proteinExistence type="predicted"/>
<evidence type="ECO:0000313" key="2">
    <source>
        <dbReference type="EMBL" id="VDM65305.1"/>
    </source>
</evidence>
<feature type="compositionally biased region" description="Basic and acidic residues" evidence="1">
    <location>
        <begin position="241"/>
        <end position="256"/>
    </location>
</feature>
<organism evidence="2 3">
    <name type="scientific">Strongylus vulgaris</name>
    <name type="common">Blood worm</name>
    <dbReference type="NCBI Taxonomy" id="40348"/>
    <lineage>
        <taxon>Eukaryota</taxon>
        <taxon>Metazoa</taxon>
        <taxon>Ecdysozoa</taxon>
        <taxon>Nematoda</taxon>
        <taxon>Chromadorea</taxon>
        <taxon>Rhabditida</taxon>
        <taxon>Rhabditina</taxon>
        <taxon>Rhabditomorpha</taxon>
        <taxon>Strongyloidea</taxon>
        <taxon>Strongylidae</taxon>
        <taxon>Strongylus</taxon>
    </lineage>
</organism>
<feature type="compositionally biased region" description="Polar residues" evidence="1">
    <location>
        <begin position="226"/>
        <end position="236"/>
    </location>
</feature>
<reference evidence="2 3" key="1">
    <citation type="submission" date="2018-11" db="EMBL/GenBank/DDBJ databases">
        <authorList>
            <consortium name="Pathogen Informatics"/>
        </authorList>
    </citation>
    <scope>NUCLEOTIDE SEQUENCE [LARGE SCALE GENOMIC DNA]</scope>
</reference>
<feature type="compositionally biased region" description="Polar residues" evidence="1">
    <location>
        <begin position="259"/>
        <end position="268"/>
    </location>
</feature>
<evidence type="ECO:0000313" key="3">
    <source>
        <dbReference type="Proteomes" id="UP000270094"/>
    </source>
</evidence>
<name>A0A3P7K2A4_STRVU</name>
<feature type="region of interest" description="Disordered" evidence="1">
    <location>
        <begin position="60"/>
        <end position="130"/>
    </location>
</feature>
<accession>A0A3P7K2A4</accession>
<dbReference type="OrthoDB" id="1507364at2759"/>
<sequence>MGIQVENHHHYPITTITLPTQNVTTPEEISNFSTVVHNDDEDRSSVFGIPFKKYSTSKLDARDRTAQAAVPVSSKPPLSYRDVAARSDQIGGSDGSSLSQAKKLQAHSESENRSGFSKKGEVVSTNSSKAWRMKADRKTKCEQSVEFQKIMRKKFILKKDKTELSESTSLPIVSHSAAVDAPSKYEVLQKLTSRASKGTVKTENILVAKREREPMRAAIVSERSRSSSVFPGNGTETEIDVAAHPKRSVEVMEKKKQASIATSNGSQPQHRRRASRRRNENWWLDKTGED</sequence>
<gene>
    <name evidence="2" type="ORF">SVUK_LOCUS303</name>
</gene>